<evidence type="ECO:0000256" key="7">
    <source>
        <dbReference type="ARBA" id="ARBA00023273"/>
    </source>
</evidence>
<evidence type="ECO:0000313" key="13">
    <source>
        <dbReference type="RefSeq" id="XP_014669901.1"/>
    </source>
</evidence>
<evidence type="ECO:0000256" key="5">
    <source>
        <dbReference type="ARBA" id="ARBA00023054"/>
    </source>
</evidence>
<evidence type="ECO:0000256" key="9">
    <source>
        <dbReference type="SAM" id="MobiDB-lite"/>
    </source>
</evidence>
<dbReference type="PANTHER" id="PTHR31363">
    <property type="entry name" value="TRAF3-INTERACTING PROTEIN 1"/>
    <property type="match status" value="1"/>
</dbReference>
<sequence>MDEDVIKRTQDTLGKIVKKPPMTDKLLSKPPFRFLHDILTAVIKTTGFMKGVYAEDEMNSENVKDKEAKMSFLQKAIDVVAFTTGKSLSVKTSKIVAGHEPEKTNEFLQALAEAINSGVDSTNAVEKVINGEKPSGTTKNEEKKKKKEKDKLKDPKDDEKPREKSRDKLKTKERHGSKERVDEKERSKDRHKDKERSKHKDKEKDREKKKHREAGSKEHVKESNSEVKVNGTKEKVKKEVKADGSEEKIKEKKRRPREKDRDRDKEKKTHKREKEEKTRVGENVPQTPALPVEERPPVNGEVGFENEAPRPGTAKGGRKKRTTEGGHSDVDVDVDVEVDVEDNVESGLEHVEAIVEEQPVGPSRQRSAMKATRESSAVPQNDEEDIVPQQVLSRRPARPSSARPPPPRIARADEPEEVTAAVGVGRVENLIVDDGKAGEEEDDDNFMVEETAEAPEPDVAPVVAAADEEDDGQHGQLMQKILDVKKQEEEKASSLPTRIEREKPGLSEAARRKERELVAKEIERFRSSIQALTRSANPLGKVMDYIQEDMDSMQKELDMWAEENKAHRLALKQEQSITETQVEPLKMQLVDLDGQINDILDRISGVKANIMRSDEKIQKMVGTR</sequence>
<feature type="region of interest" description="Disordered" evidence="9">
    <location>
        <begin position="351"/>
        <end position="415"/>
    </location>
</feature>
<keyword evidence="4" id="KW-0970">Cilium biogenesis/degradation</keyword>
<evidence type="ECO:0000313" key="12">
    <source>
        <dbReference type="Proteomes" id="UP000695022"/>
    </source>
</evidence>
<keyword evidence="3" id="KW-0963">Cytoplasm</keyword>
<comment type="subcellular location">
    <subcellularLocation>
        <location evidence="2">Cytoplasm</location>
        <location evidence="2">Cytoskeleton</location>
        <location evidence="2">Cilium axoneme</location>
    </subcellularLocation>
    <subcellularLocation>
        <location evidence="1">Cytoplasm</location>
        <location evidence="1">Cytoskeleton</location>
        <location evidence="1">Cilium basal body</location>
    </subcellularLocation>
</comment>
<gene>
    <name evidence="13" type="primary">LOC106810931</name>
</gene>
<feature type="compositionally biased region" description="Basic and acidic residues" evidence="9">
    <location>
        <begin position="213"/>
        <end position="250"/>
    </location>
</feature>
<evidence type="ECO:0000256" key="4">
    <source>
        <dbReference type="ARBA" id="ARBA00022794"/>
    </source>
</evidence>
<keyword evidence="12" id="KW-1185">Reference proteome</keyword>
<evidence type="ECO:0000256" key="1">
    <source>
        <dbReference type="ARBA" id="ARBA00004120"/>
    </source>
</evidence>
<feature type="domain" description="TRAF3-interacting protein 1 N-terminal" evidence="10">
    <location>
        <begin position="6"/>
        <end position="114"/>
    </location>
</feature>
<feature type="region of interest" description="Disordered" evidence="9">
    <location>
        <begin position="125"/>
        <end position="335"/>
    </location>
</feature>
<dbReference type="InterPro" id="IPR040468">
    <property type="entry name" value="TRAF3IP1_N"/>
</dbReference>
<organism evidence="12 13">
    <name type="scientific">Priapulus caudatus</name>
    <name type="common">Priapulid worm</name>
    <dbReference type="NCBI Taxonomy" id="37621"/>
    <lineage>
        <taxon>Eukaryota</taxon>
        <taxon>Metazoa</taxon>
        <taxon>Ecdysozoa</taxon>
        <taxon>Scalidophora</taxon>
        <taxon>Priapulida</taxon>
        <taxon>Priapulimorpha</taxon>
        <taxon>Priapulimorphida</taxon>
        <taxon>Priapulidae</taxon>
        <taxon>Priapulus</taxon>
    </lineage>
</organism>
<dbReference type="Pfam" id="PF10243">
    <property type="entry name" value="MIP-T3"/>
    <property type="match status" value="1"/>
</dbReference>
<keyword evidence="5" id="KW-0175">Coiled coil</keyword>
<keyword evidence="6" id="KW-0206">Cytoskeleton</keyword>
<dbReference type="InterPro" id="IPR042576">
    <property type="entry name" value="TRAF3IP1_N_sf"/>
</dbReference>
<name>A0ABM1ECI0_PRICU</name>
<evidence type="ECO:0000259" key="10">
    <source>
        <dbReference type="Pfam" id="PF10243"/>
    </source>
</evidence>
<protein>
    <submittedName>
        <fullName evidence="13">TRAF3-interacting protein 1-like isoform X1</fullName>
    </submittedName>
</protein>
<feature type="compositionally biased region" description="Basic and acidic residues" evidence="9">
    <location>
        <begin position="257"/>
        <end position="280"/>
    </location>
</feature>
<reference evidence="13" key="1">
    <citation type="submission" date="2025-08" db="UniProtKB">
        <authorList>
            <consortium name="RefSeq"/>
        </authorList>
    </citation>
    <scope>IDENTIFICATION</scope>
</reference>
<accession>A0ABM1ECI0</accession>
<dbReference type="InterPro" id="IPR018799">
    <property type="entry name" value="TRAF3IP1"/>
</dbReference>
<dbReference type="RefSeq" id="XP_014669901.1">
    <property type="nucleotide sequence ID" value="XM_014814415.1"/>
</dbReference>
<keyword evidence="7" id="KW-0966">Cell projection</keyword>
<evidence type="ECO:0000256" key="8">
    <source>
        <dbReference type="ARBA" id="ARBA00043971"/>
    </source>
</evidence>
<dbReference type="Pfam" id="PF17749">
    <property type="entry name" value="MIP-T3_C"/>
    <property type="match status" value="1"/>
</dbReference>
<dbReference type="PANTHER" id="PTHR31363:SF0">
    <property type="entry name" value="TRAF3-INTERACTING PROTEIN 1"/>
    <property type="match status" value="1"/>
</dbReference>
<proteinExistence type="inferred from homology"/>
<dbReference type="InterPro" id="IPR041476">
    <property type="entry name" value="TRAF3IP1_C"/>
</dbReference>
<dbReference type="GeneID" id="106810931"/>
<feature type="compositionally biased region" description="Basic and acidic residues" evidence="9">
    <location>
        <begin position="139"/>
        <end position="206"/>
    </location>
</feature>
<evidence type="ECO:0000256" key="6">
    <source>
        <dbReference type="ARBA" id="ARBA00023212"/>
    </source>
</evidence>
<dbReference type="Proteomes" id="UP000695022">
    <property type="component" value="Unplaced"/>
</dbReference>
<evidence type="ECO:0000256" key="3">
    <source>
        <dbReference type="ARBA" id="ARBA00022490"/>
    </source>
</evidence>
<dbReference type="Gene3D" id="1.10.418.50">
    <property type="entry name" value="Microtubule-binding protein MIP-T3"/>
    <property type="match status" value="1"/>
</dbReference>
<evidence type="ECO:0000259" key="11">
    <source>
        <dbReference type="Pfam" id="PF17749"/>
    </source>
</evidence>
<evidence type="ECO:0000256" key="2">
    <source>
        <dbReference type="ARBA" id="ARBA00004430"/>
    </source>
</evidence>
<feature type="domain" description="TRAF3-interacting protein 1 C-terminal" evidence="11">
    <location>
        <begin position="469"/>
        <end position="621"/>
    </location>
</feature>
<comment type="similarity">
    <text evidence="8">Belongs to the TRAF3IP1 family.</text>
</comment>